<proteinExistence type="predicted"/>
<protein>
    <submittedName>
        <fullName evidence="1">Uncharacterized protein</fullName>
    </submittedName>
</protein>
<reference evidence="1" key="1">
    <citation type="submission" date="2018-05" db="EMBL/GenBank/DDBJ databases">
        <authorList>
            <person name="Lanie J.A."/>
            <person name="Ng W.-L."/>
            <person name="Kazmierczak K.M."/>
            <person name="Andrzejewski T.M."/>
            <person name="Davidsen T.M."/>
            <person name="Wayne K.J."/>
            <person name="Tettelin H."/>
            <person name="Glass J.I."/>
            <person name="Rusch D."/>
            <person name="Podicherti R."/>
            <person name="Tsui H.-C.T."/>
            <person name="Winkler M.E."/>
        </authorList>
    </citation>
    <scope>NUCLEOTIDE SEQUENCE</scope>
</reference>
<organism evidence="1">
    <name type="scientific">marine metagenome</name>
    <dbReference type="NCBI Taxonomy" id="408172"/>
    <lineage>
        <taxon>unclassified sequences</taxon>
        <taxon>metagenomes</taxon>
        <taxon>ecological metagenomes</taxon>
    </lineage>
</organism>
<dbReference type="AlphaFoldDB" id="A0A381UBS8"/>
<dbReference type="EMBL" id="UINC01006089">
    <property type="protein sequence ID" value="SVA25414.1"/>
    <property type="molecule type" value="Genomic_DNA"/>
</dbReference>
<evidence type="ECO:0000313" key="1">
    <source>
        <dbReference type="EMBL" id="SVA25414.1"/>
    </source>
</evidence>
<name>A0A381UBS8_9ZZZZ</name>
<accession>A0A381UBS8</accession>
<sequence>MSRPEELNDPKKFDALMENINTKLAIAAIPLRERALMSQALLSDELDYDVADDDSVYPQVIEWYKKRFPGDKT</sequence>
<gene>
    <name evidence="1" type="ORF">METZ01_LOCUS78268</name>
</gene>